<dbReference type="AlphaFoldDB" id="L2F8T5"/>
<evidence type="ECO:0000256" key="7">
    <source>
        <dbReference type="HAMAP-Rule" id="MF_01147"/>
    </source>
</evidence>
<dbReference type="eggNOG" id="COG0682">
    <property type="taxonomic scope" value="Bacteria"/>
</dbReference>
<gene>
    <name evidence="7" type="primary">lgt</name>
    <name evidence="8" type="ORF">MOMA_02100</name>
</gene>
<dbReference type="GO" id="GO:0005886">
    <property type="term" value="C:plasma membrane"/>
    <property type="evidence" value="ECO:0007669"/>
    <property type="project" value="UniProtKB-SubCell"/>
</dbReference>
<dbReference type="GO" id="GO:0042158">
    <property type="term" value="P:lipoprotein biosynthetic process"/>
    <property type="evidence" value="ECO:0007669"/>
    <property type="project" value="UniProtKB-UniRule"/>
</dbReference>
<evidence type="ECO:0000256" key="1">
    <source>
        <dbReference type="ARBA" id="ARBA00007150"/>
    </source>
</evidence>
<dbReference type="NCBIfam" id="TIGR00544">
    <property type="entry name" value="lgt"/>
    <property type="match status" value="1"/>
</dbReference>
<proteinExistence type="inferred from homology"/>
<evidence type="ECO:0000256" key="3">
    <source>
        <dbReference type="ARBA" id="ARBA00022679"/>
    </source>
</evidence>
<feature type="transmembrane region" description="Helical" evidence="7">
    <location>
        <begin position="200"/>
        <end position="218"/>
    </location>
</feature>
<feature type="transmembrane region" description="Helical" evidence="7">
    <location>
        <begin position="20"/>
        <end position="40"/>
    </location>
</feature>
<feature type="transmembrane region" description="Helical" evidence="7">
    <location>
        <begin position="265"/>
        <end position="282"/>
    </location>
</feature>
<dbReference type="EC" id="2.5.1.145" evidence="7"/>
<dbReference type="EMBL" id="ANIN01000001">
    <property type="protein sequence ID" value="ELA09161.1"/>
    <property type="molecule type" value="Genomic_DNA"/>
</dbReference>
<organism evidence="8 9">
    <name type="scientific">Moraxella macacae 0408225</name>
    <dbReference type="NCBI Taxonomy" id="1230338"/>
    <lineage>
        <taxon>Bacteria</taxon>
        <taxon>Pseudomonadati</taxon>
        <taxon>Pseudomonadota</taxon>
        <taxon>Gammaproteobacteria</taxon>
        <taxon>Moraxellales</taxon>
        <taxon>Moraxellaceae</taxon>
        <taxon>Moraxella</taxon>
    </lineage>
</organism>
<evidence type="ECO:0000256" key="6">
    <source>
        <dbReference type="ARBA" id="ARBA00023136"/>
    </source>
</evidence>
<dbReference type="InterPro" id="IPR001640">
    <property type="entry name" value="Lgt"/>
</dbReference>
<reference evidence="8 9" key="1">
    <citation type="journal article" date="2013" name="Genome Announc.">
        <title>Genome Sequence of Moraxella macacae 0408225, a Novel Bacterial Species Isolated from a Cynomolgus Macaque with Epistaxis.</title>
        <authorList>
            <person name="Ladner J.T."/>
            <person name="Whitehouse C.A."/>
            <person name="Koroleva G.I."/>
            <person name="Palacios G.F."/>
        </authorList>
    </citation>
    <scope>NUCLEOTIDE SEQUENCE [LARGE SCALE GENOMIC DNA]</scope>
    <source>
        <strain evidence="8 9">0408225</strain>
    </source>
</reference>
<name>L2F8T5_9GAMM</name>
<dbReference type="Proteomes" id="UP000023795">
    <property type="component" value="Unassembled WGS sequence"/>
</dbReference>
<comment type="similarity">
    <text evidence="1 7">Belongs to the Lgt family.</text>
</comment>
<feature type="binding site" evidence="7">
    <location>
        <position position="139"/>
    </location>
    <ligand>
        <name>a 1,2-diacyl-sn-glycero-3-phospho-(1'-sn-glycerol)</name>
        <dbReference type="ChEBI" id="CHEBI:64716"/>
    </ligand>
</feature>
<feature type="transmembrane region" description="Helical" evidence="7">
    <location>
        <begin position="96"/>
        <end position="113"/>
    </location>
</feature>
<comment type="pathway">
    <text evidence="7">Protein modification; lipoprotein biosynthesis (diacylglyceryl transfer).</text>
</comment>
<comment type="subcellular location">
    <subcellularLocation>
        <location evidence="7">Cell membrane</location>
        <topology evidence="7">Multi-pass membrane protein</topology>
    </subcellularLocation>
</comment>
<dbReference type="PROSITE" id="PS01311">
    <property type="entry name" value="LGT"/>
    <property type="match status" value="1"/>
</dbReference>
<dbReference type="Pfam" id="PF01790">
    <property type="entry name" value="LGT"/>
    <property type="match status" value="1"/>
</dbReference>
<comment type="caution">
    <text evidence="8">The sequence shown here is derived from an EMBL/GenBank/DDBJ whole genome shotgun (WGS) entry which is preliminary data.</text>
</comment>
<dbReference type="GO" id="GO:0008961">
    <property type="term" value="F:phosphatidylglycerol-prolipoprotein diacylglyceryl transferase activity"/>
    <property type="evidence" value="ECO:0007669"/>
    <property type="project" value="UniProtKB-UniRule"/>
</dbReference>
<evidence type="ECO:0000313" key="8">
    <source>
        <dbReference type="EMBL" id="ELA09161.1"/>
    </source>
</evidence>
<accession>L2F8T5</accession>
<evidence type="ECO:0000256" key="5">
    <source>
        <dbReference type="ARBA" id="ARBA00022989"/>
    </source>
</evidence>
<dbReference type="PANTHER" id="PTHR30589">
    <property type="entry name" value="PROLIPOPROTEIN DIACYLGLYCERYL TRANSFERASE"/>
    <property type="match status" value="1"/>
</dbReference>
<sequence length="296" mass="33461">MSTIHPQFNPVAVDLGILQVHWYGLMYLLAFAVAYGLAIWRSKNRSDWSTDMVSDLVFYGAMGVILGGRVGYVLFYQFGEFLANPLYLLKINEGGMSFHGGFLGVAIAMLFFAKKYKKPVFNVLDFIVPCVPTGLLFGRIGNFINGELWGRVSDGGYNWLMAFPQAYQADRALLHQNPSLQNLVINVGEYALLPRHPSQLYQAFSEGVVLFVLIWWFASRPRPRMAATGLFVLGYGVVRFITEFFRQPDADQGFIVLGWVTKGQLLSLPMVLVGLFLIIWAYKQQIYDWGKLKNVD</sequence>
<keyword evidence="4 7" id="KW-0812">Transmembrane</keyword>
<feature type="transmembrane region" description="Helical" evidence="7">
    <location>
        <begin position="225"/>
        <end position="245"/>
    </location>
</feature>
<protein>
    <recommendedName>
        <fullName evidence="7">Phosphatidylglycerol--prolipoprotein diacylglyceryl transferase</fullName>
        <ecNumber evidence="7">2.5.1.145</ecNumber>
    </recommendedName>
</protein>
<evidence type="ECO:0000256" key="4">
    <source>
        <dbReference type="ARBA" id="ARBA00022692"/>
    </source>
</evidence>
<dbReference type="HAMAP" id="MF_01147">
    <property type="entry name" value="Lgt"/>
    <property type="match status" value="1"/>
</dbReference>
<comment type="function">
    <text evidence="7">Catalyzes the transfer of the diacylglyceryl group from phosphatidylglycerol to the sulfhydryl group of the N-terminal cysteine of a prolipoprotein, the first step in the formation of mature lipoproteins.</text>
</comment>
<feature type="transmembrane region" description="Helical" evidence="7">
    <location>
        <begin position="52"/>
        <end position="76"/>
    </location>
</feature>
<dbReference type="UniPathway" id="UPA00664"/>
<comment type="catalytic activity">
    <reaction evidence="7">
        <text>L-cysteinyl-[prolipoprotein] + a 1,2-diacyl-sn-glycero-3-phospho-(1'-sn-glycerol) = an S-1,2-diacyl-sn-glyceryl-L-cysteinyl-[prolipoprotein] + sn-glycerol 1-phosphate + H(+)</text>
        <dbReference type="Rhea" id="RHEA:56712"/>
        <dbReference type="Rhea" id="RHEA-COMP:14679"/>
        <dbReference type="Rhea" id="RHEA-COMP:14680"/>
        <dbReference type="ChEBI" id="CHEBI:15378"/>
        <dbReference type="ChEBI" id="CHEBI:29950"/>
        <dbReference type="ChEBI" id="CHEBI:57685"/>
        <dbReference type="ChEBI" id="CHEBI:64716"/>
        <dbReference type="ChEBI" id="CHEBI:140658"/>
        <dbReference type="EC" id="2.5.1.145"/>
    </reaction>
</comment>
<keyword evidence="9" id="KW-1185">Reference proteome</keyword>
<feature type="transmembrane region" description="Helical" evidence="7">
    <location>
        <begin position="120"/>
        <end position="140"/>
    </location>
</feature>
<keyword evidence="6 7" id="KW-0472">Membrane</keyword>
<evidence type="ECO:0000313" key="9">
    <source>
        <dbReference type="Proteomes" id="UP000023795"/>
    </source>
</evidence>
<dbReference type="PANTHER" id="PTHR30589:SF0">
    <property type="entry name" value="PHOSPHATIDYLGLYCEROL--PROLIPOPROTEIN DIACYLGLYCERYL TRANSFERASE"/>
    <property type="match status" value="1"/>
</dbReference>
<dbReference type="STRING" id="1230338.MOMA_02100"/>
<keyword evidence="2 7" id="KW-1003">Cell membrane</keyword>
<dbReference type="OrthoDB" id="871140at2"/>
<keyword evidence="5 7" id="KW-1133">Transmembrane helix</keyword>
<dbReference type="RefSeq" id="WP_009766981.1">
    <property type="nucleotide sequence ID" value="NZ_ANIN01000001.1"/>
</dbReference>
<keyword evidence="8" id="KW-0449">Lipoprotein</keyword>
<dbReference type="PATRIC" id="fig|1230338.3.peg.465"/>
<keyword evidence="3 7" id="KW-0808">Transferase</keyword>
<evidence type="ECO:0000256" key="2">
    <source>
        <dbReference type="ARBA" id="ARBA00022475"/>
    </source>
</evidence>